<dbReference type="PANTHER" id="PTHR10887">
    <property type="entry name" value="DNA2/NAM7 HELICASE FAMILY"/>
    <property type="match status" value="1"/>
</dbReference>
<feature type="compositionally biased region" description="Low complexity" evidence="8">
    <location>
        <begin position="31"/>
        <end position="47"/>
    </location>
</feature>
<dbReference type="SUPFAM" id="SSF52540">
    <property type="entry name" value="P-loop containing nucleoside triphosphate hydrolases"/>
    <property type="match status" value="1"/>
</dbReference>
<comment type="caution">
    <text evidence="11">The sequence shown here is derived from an EMBL/GenBank/DDBJ whole genome shotgun (WGS) entry which is preliminary data.</text>
</comment>
<feature type="domain" description="C3H1-type" evidence="9">
    <location>
        <begin position="61"/>
        <end position="89"/>
    </location>
</feature>
<feature type="compositionally biased region" description="Basic residues" evidence="8">
    <location>
        <begin position="928"/>
        <end position="937"/>
    </location>
</feature>
<evidence type="ECO:0000259" key="9">
    <source>
        <dbReference type="PROSITE" id="PS50103"/>
    </source>
</evidence>
<evidence type="ECO:0000256" key="7">
    <source>
        <dbReference type="PROSITE-ProRule" id="PRU00723"/>
    </source>
</evidence>
<accession>A0A8H7NZ77</accession>
<dbReference type="GO" id="GO:0031380">
    <property type="term" value="C:nuclear RNA-directed RNA polymerase complex"/>
    <property type="evidence" value="ECO:0007669"/>
    <property type="project" value="TreeGrafter"/>
</dbReference>
<dbReference type="EMBL" id="JADOXO010000186">
    <property type="protein sequence ID" value="KAF9810151.1"/>
    <property type="molecule type" value="Genomic_DNA"/>
</dbReference>
<feature type="domain" description="RZ-type" evidence="10">
    <location>
        <begin position="1903"/>
        <end position="1976"/>
    </location>
</feature>
<dbReference type="Gene3D" id="4.10.1000.10">
    <property type="entry name" value="Zinc finger, CCCH-type"/>
    <property type="match status" value="1"/>
</dbReference>
<feature type="domain" description="C3H1-type" evidence="9">
    <location>
        <begin position="3"/>
        <end position="31"/>
    </location>
</feature>
<name>A0A8H7NZ77_9APHY</name>
<dbReference type="InterPro" id="IPR047187">
    <property type="entry name" value="SF1_C_Upf1"/>
</dbReference>
<dbReference type="PROSITE" id="PS51981">
    <property type="entry name" value="ZF_RZ"/>
    <property type="match status" value="1"/>
</dbReference>
<dbReference type="SUPFAM" id="SSF90229">
    <property type="entry name" value="CCCH zinc finger"/>
    <property type="match status" value="1"/>
</dbReference>
<dbReference type="InterPro" id="IPR041679">
    <property type="entry name" value="DNA2/NAM7-like_C"/>
</dbReference>
<evidence type="ECO:0000256" key="3">
    <source>
        <dbReference type="ARBA" id="ARBA00022723"/>
    </source>
</evidence>
<dbReference type="PANTHER" id="PTHR10887:SF341">
    <property type="entry name" value="NFX1-TYPE ZINC FINGER-CONTAINING PROTEIN 1"/>
    <property type="match status" value="1"/>
</dbReference>
<dbReference type="InterPro" id="IPR000571">
    <property type="entry name" value="Znf_CCCH"/>
</dbReference>
<evidence type="ECO:0000313" key="12">
    <source>
        <dbReference type="Proteomes" id="UP000639403"/>
    </source>
</evidence>
<evidence type="ECO:0000256" key="6">
    <source>
        <dbReference type="ARBA" id="ARBA00022859"/>
    </source>
</evidence>
<sequence length="1988" mass="222193">MSEYRPGPCRLFASGSGCRFGNRCKFSHDISSGTPSSSQRTGSPSPSHGYASQPRTGVQSGAPPRVCNLYWNTGSCARAFECSFKHERKPVAATSVEAIPALSTEEEESPDFFSPEGLAMHNGSVREERHALTPSEAHNHIKPFLADNYRFDNASRVQGFVRILASVNDRNKAWNSDSAQAFLDVVVNGNAILRIGDVLRFQSVNYMIGHGNGALSFQKGYFPIFECFASNLVLKSTLHKNINVIEQCIGGMVQTKSWQDPTPNLPPTLQSSLSGVVVFKTLTTVLLQFFNRFKDAIRNHPNIVNLVNNLAAWFEIWSSDVSAIPARFLDTIVSSQAHVRKLTLSQLKNEVDRLQQIVQRESDAAERKRRPAAPVRMSAAQRREALLAQLAQTYDPPGELRSGGSRHDNDKEDIADIRNAPTNDELLCAVPPYLPVFLPDAPHHLPVGSMERHLDIQFRLLREDLIATMRSSIAAVHSDLAAVWQSGTQQRMRTKLEELLASKGGAYRTSGFDSVFFQLYTGIEFAPVRAERRDLTVGLVLDTPNHRAARDKDAKKRYDYWEHSKRLQSGTLVALVVVTHRTLRIFLGVITSFNKDIAESSRGGPDTVQIRISFFDAEVEFMALRQEKVSVDASTFAVLIDNSVMFDAARPFLERLQTIEPTEIPFARYITHSGSLEDVELRPPRFATAPGFRYKLESLAKPDHAGRIQPLSLSAEGGIDGARRQLLASSILDQSQVDALINTLTREVSLIQGPPGTGKSFTAKEILRVLFASGIRPIDAGITKKFVRLGSRSSDERIAEFTLDKLEKIAGGQNMLERPIKRQYATMKKLEEDMVKVMTSIQLPELNWEEIQKFLLIHFPDHAESFEAPPFWIAMLREKIEEDERADGEWQKAGKKKQVDNALAHTIYSFWREGRDLEFISPPVQPRSKNKSKKGKAKAPEAPADSTIQTFFDSLGFDSSPPIPTTDRSLQYLFESGNIWSMSIPERRRLAADWEQNIRRLAYTSNLQHYEQLRTQYKAACKEYQDIRDENISPKVLMVEEAGQVLEAHVLTSLVQSVDQLICIGDPQQLRPNLATFALSMDSERGKQLFKFDRSLMERLANNGLPMSQINVQRRMRPTISHFIRQILYPKLEDNEIVFGYPHVQGMQKDVYFYSHTNKENGAEDSVSKFNAFEVDMIRDLVLYFLKQGSYNGPGDIAVLCAYLGQLQKVRAALRDLKISVSLDERDQEQLARQGIDEEPEFEEVFVTKHVRLGTVDIFQGQEAKIVIVSLVRNSGTYETGSASIGFLKSSNRINVALSRAKHGLFILGNAANLRKNDTWSTIIDEMEVREEVGQGFPIVCPRHPEQTQLITKPGELPRLAPGGGCLLPCGYRLSCGHNCPSSCHAALDNHRSTKCNEACNRTPCPRGHPCSRRCWEDCGDCEFPVYGITLPCGHVKDRIACHMLDKLEKIICRVKVRRPLLRCEHTAEMSCCQDGSSIRCKELCGEALTCCSKTCKSACSDCQAATVGPALSATKTPTKTPPINYQTPPTCPTCRGPITALRYGRVNKRATLDILEQNVAGTMSRALDNISPLMEQAASNFDGMQNAAKELKAQIEDVSTPSPTRSPHGKSTEPLDPDLLGVGALQSVHGFHRDEAKGWQAIVKDLINGYRKTVKVANTRGAHVKAYEAALATLYRLELEAIACDSERASDAPEPLAMKSVNAKIGQPPHKADTRFQIEAYILSLEVRLMLAQVGVSRITNLPSASDSESVMNHRQLWISFVAFIFESCLSDARKALYMAQKSSASRQAAKCSTYILRSEFEYFRVDIVEERSKRMSGGALNEAGRKELGERVKEKSRYMVEFMRKAAEEYIRSRSSNTQEELLAEIEWFETNCMRKVVRWREDCDELEKFVTRVGTFYQPITLQERQDIVKALDFATQGHFYNCENGHTFVIGECGGAMETARCPECGAAIGGSSHRLISSNTRATEFEEILRGGGARPGYVDLMG</sequence>
<dbReference type="Gene3D" id="3.40.50.300">
    <property type="entry name" value="P-loop containing nucleotide triphosphate hydrolases"/>
    <property type="match status" value="3"/>
</dbReference>
<evidence type="ECO:0000256" key="5">
    <source>
        <dbReference type="ARBA" id="ARBA00022833"/>
    </source>
</evidence>
<evidence type="ECO:0000256" key="1">
    <source>
        <dbReference type="ARBA" id="ARBA00004496"/>
    </source>
</evidence>
<dbReference type="Pfam" id="PF20173">
    <property type="entry name" value="ZnF_RZ-type"/>
    <property type="match status" value="1"/>
</dbReference>
<feature type="region of interest" description="Disordered" evidence="8">
    <location>
        <begin position="29"/>
        <end position="59"/>
    </location>
</feature>
<feature type="region of interest" description="Disordered" evidence="8">
    <location>
        <begin position="1598"/>
        <end position="1620"/>
    </location>
</feature>
<feature type="zinc finger region" description="C3H1-type" evidence="7">
    <location>
        <begin position="61"/>
        <end position="89"/>
    </location>
</feature>
<keyword evidence="2" id="KW-0963">Cytoplasm</keyword>
<feature type="region of interest" description="Disordered" evidence="8">
    <location>
        <begin position="921"/>
        <end position="943"/>
    </location>
</feature>
<dbReference type="GO" id="GO:0008270">
    <property type="term" value="F:zinc ion binding"/>
    <property type="evidence" value="ECO:0007669"/>
    <property type="project" value="UniProtKB-KW"/>
</dbReference>
<dbReference type="CDD" id="cd06008">
    <property type="entry name" value="NF-X1-zinc-finger"/>
    <property type="match status" value="1"/>
</dbReference>
<feature type="zinc finger region" description="C3H1-type" evidence="7">
    <location>
        <begin position="3"/>
        <end position="31"/>
    </location>
</feature>
<dbReference type="Pfam" id="PF18044">
    <property type="entry name" value="zf-CCCH_4"/>
    <property type="match status" value="1"/>
</dbReference>
<keyword evidence="3 7" id="KW-0479">Metal-binding</keyword>
<dbReference type="CDD" id="cd18808">
    <property type="entry name" value="SF1_C_Upf1"/>
    <property type="match status" value="1"/>
</dbReference>
<dbReference type="PROSITE" id="PS50103">
    <property type="entry name" value="ZF_C3H1"/>
    <property type="match status" value="2"/>
</dbReference>
<dbReference type="Proteomes" id="UP000639403">
    <property type="component" value="Unassembled WGS sequence"/>
</dbReference>
<evidence type="ECO:0000313" key="11">
    <source>
        <dbReference type="EMBL" id="KAF9810151.1"/>
    </source>
</evidence>
<dbReference type="GO" id="GO:0002376">
    <property type="term" value="P:immune system process"/>
    <property type="evidence" value="ECO:0007669"/>
    <property type="project" value="UniProtKB-KW"/>
</dbReference>
<dbReference type="InterPro" id="IPR003593">
    <property type="entry name" value="AAA+_ATPase"/>
</dbReference>
<evidence type="ECO:0000256" key="8">
    <source>
        <dbReference type="SAM" id="MobiDB-lite"/>
    </source>
</evidence>
<evidence type="ECO:0000256" key="2">
    <source>
        <dbReference type="ARBA" id="ARBA00022490"/>
    </source>
</evidence>
<comment type="subcellular location">
    <subcellularLocation>
        <location evidence="1">Cytoplasm</location>
    </subcellularLocation>
</comment>
<dbReference type="InterPro" id="IPR041367">
    <property type="entry name" value="Znf-CCCH_4"/>
</dbReference>
<reference evidence="11" key="2">
    <citation type="journal article" name="Front. Microbiol.">
        <title>Degradative Capacity of Two Strains of Rhodonia placenta: From Phenotype to Genotype.</title>
        <authorList>
            <person name="Kolle M."/>
            <person name="Horta M.A.C."/>
            <person name="Nowrousian M."/>
            <person name="Ohm R.A."/>
            <person name="Benz J.P."/>
            <person name="Pilgard A."/>
        </authorList>
    </citation>
    <scope>NUCLEOTIDE SEQUENCE</scope>
    <source>
        <strain evidence="11">FPRL280</strain>
    </source>
</reference>
<evidence type="ECO:0008006" key="13">
    <source>
        <dbReference type="Google" id="ProtNLM"/>
    </source>
</evidence>
<dbReference type="Pfam" id="PF13087">
    <property type="entry name" value="AAA_12"/>
    <property type="match status" value="1"/>
</dbReference>
<dbReference type="GO" id="GO:0031048">
    <property type="term" value="P:regulatory ncRNA-mediated heterochromatin formation"/>
    <property type="evidence" value="ECO:0007669"/>
    <property type="project" value="TreeGrafter"/>
</dbReference>
<dbReference type="GO" id="GO:0005737">
    <property type="term" value="C:cytoplasm"/>
    <property type="evidence" value="ECO:0007669"/>
    <property type="project" value="UniProtKB-SubCell"/>
</dbReference>
<dbReference type="InterPro" id="IPR036855">
    <property type="entry name" value="Znf_CCCH_sf"/>
</dbReference>
<protein>
    <recommendedName>
        <fullName evidence="13">NFX1-type zinc finger-containing protein 1</fullName>
    </recommendedName>
</protein>
<dbReference type="InterPro" id="IPR027417">
    <property type="entry name" value="P-loop_NTPase"/>
</dbReference>
<gene>
    <name evidence="11" type="ORF">IEO21_07110</name>
</gene>
<dbReference type="InterPro" id="IPR046439">
    <property type="entry name" value="ZF_RZ_dom"/>
</dbReference>
<keyword evidence="4 7" id="KW-0863">Zinc-finger</keyword>
<reference evidence="11" key="1">
    <citation type="submission" date="2020-11" db="EMBL/GenBank/DDBJ databases">
        <authorList>
            <person name="Koelle M."/>
            <person name="Horta M.A.C."/>
            <person name="Nowrousian M."/>
            <person name="Ohm R.A."/>
            <person name="Benz P."/>
            <person name="Pilgard A."/>
        </authorList>
    </citation>
    <scope>NUCLEOTIDE SEQUENCE</scope>
    <source>
        <strain evidence="11">FPRL280</strain>
    </source>
</reference>
<dbReference type="InterPro" id="IPR045055">
    <property type="entry name" value="DNA2/NAM7-like"/>
</dbReference>
<evidence type="ECO:0000259" key="10">
    <source>
        <dbReference type="PROSITE" id="PS51981"/>
    </source>
</evidence>
<evidence type="ECO:0000256" key="4">
    <source>
        <dbReference type="ARBA" id="ARBA00022771"/>
    </source>
</evidence>
<proteinExistence type="predicted"/>
<dbReference type="SMART" id="SM00356">
    <property type="entry name" value="ZnF_C3H1"/>
    <property type="match status" value="2"/>
</dbReference>
<organism evidence="11 12">
    <name type="scientific">Rhodonia placenta</name>
    <dbReference type="NCBI Taxonomy" id="104341"/>
    <lineage>
        <taxon>Eukaryota</taxon>
        <taxon>Fungi</taxon>
        <taxon>Dikarya</taxon>
        <taxon>Basidiomycota</taxon>
        <taxon>Agaricomycotina</taxon>
        <taxon>Agaricomycetes</taxon>
        <taxon>Polyporales</taxon>
        <taxon>Adustoporiaceae</taxon>
        <taxon>Rhodonia</taxon>
    </lineage>
</organism>
<keyword evidence="6" id="KW-0391">Immunity</keyword>
<keyword evidence="5 7" id="KW-0862">Zinc</keyword>
<dbReference type="SMART" id="SM00382">
    <property type="entry name" value="AAA"/>
    <property type="match status" value="1"/>
</dbReference>